<dbReference type="PANTHER" id="PTHR34580">
    <property type="match status" value="1"/>
</dbReference>
<gene>
    <name evidence="5" type="ORF">GCM10017056_47930</name>
</gene>
<dbReference type="AlphaFoldDB" id="A0A8J3MAZ5"/>
<dbReference type="Pfam" id="PF26107">
    <property type="entry name" value="BrxR_CTD"/>
    <property type="match status" value="1"/>
</dbReference>
<evidence type="ECO:0000259" key="3">
    <source>
        <dbReference type="Pfam" id="PF26107"/>
    </source>
</evidence>
<comment type="caution">
    <text evidence="5">The sequence shown here is derived from an EMBL/GenBank/DDBJ whole genome shotgun (WGS) entry which is preliminary data.</text>
</comment>
<evidence type="ECO:0000313" key="5">
    <source>
        <dbReference type="EMBL" id="GHF71436.1"/>
    </source>
</evidence>
<organism evidence="5 6">
    <name type="scientific">Seohaeicola zhoushanensis</name>
    <dbReference type="NCBI Taxonomy" id="1569283"/>
    <lineage>
        <taxon>Bacteria</taxon>
        <taxon>Pseudomonadati</taxon>
        <taxon>Pseudomonadota</taxon>
        <taxon>Alphaproteobacteria</taxon>
        <taxon>Rhodobacterales</taxon>
        <taxon>Roseobacteraceae</taxon>
        <taxon>Seohaeicola</taxon>
    </lineage>
</organism>
<feature type="domain" description="DNA-binding transcriptional repressor CapW C-terminal dimerisation" evidence="3">
    <location>
        <begin position="208"/>
        <end position="276"/>
    </location>
</feature>
<proteinExistence type="predicted"/>
<protein>
    <recommendedName>
        <fullName evidence="7">WYL domain-containing protein</fullName>
    </recommendedName>
</protein>
<dbReference type="InterPro" id="IPR051534">
    <property type="entry name" value="CBASS_pafABC_assoc_protein"/>
</dbReference>
<dbReference type="PROSITE" id="PS52050">
    <property type="entry name" value="WYL"/>
    <property type="match status" value="1"/>
</dbReference>
<dbReference type="InterPro" id="IPR059019">
    <property type="entry name" value="WHD_CapW"/>
</dbReference>
<dbReference type="RefSeq" id="WP_189682667.1">
    <property type="nucleotide sequence ID" value="NZ_BNCJ01000028.1"/>
</dbReference>
<dbReference type="Pfam" id="PF13280">
    <property type="entry name" value="WYL"/>
    <property type="match status" value="1"/>
</dbReference>
<name>A0A8J3MAZ5_9RHOB</name>
<accession>A0A8J3MAZ5</accession>
<dbReference type="Proteomes" id="UP000626220">
    <property type="component" value="Unassembled WGS sequence"/>
</dbReference>
<evidence type="ECO:0000313" key="6">
    <source>
        <dbReference type="Proteomes" id="UP000626220"/>
    </source>
</evidence>
<reference evidence="5" key="1">
    <citation type="journal article" date="2014" name="Int. J. Syst. Evol. Microbiol.">
        <title>Complete genome sequence of Corynebacterium casei LMG S-19264T (=DSM 44701T), isolated from a smear-ripened cheese.</title>
        <authorList>
            <consortium name="US DOE Joint Genome Institute (JGI-PGF)"/>
            <person name="Walter F."/>
            <person name="Albersmeier A."/>
            <person name="Kalinowski J."/>
            <person name="Ruckert C."/>
        </authorList>
    </citation>
    <scope>NUCLEOTIDE SEQUENCE</scope>
    <source>
        <strain evidence="5">KCTC 42650</strain>
    </source>
</reference>
<dbReference type="InterPro" id="IPR026881">
    <property type="entry name" value="WYL_dom"/>
</dbReference>
<dbReference type="PANTHER" id="PTHR34580:SF3">
    <property type="entry name" value="PROTEIN PAFB"/>
    <property type="match status" value="1"/>
</dbReference>
<dbReference type="Pfam" id="PF26109">
    <property type="entry name" value="WHD_BrxR"/>
    <property type="match status" value="1"/>
</dbReference>
<sequence length="304" mass="34531">MRWGVEQRLEFIEFRLFWEGTINRSDIIDAFGVSVPQASKDLSLYQERAPGNMDYDKSSRRYVALPDFTLRFLEPDPYVFLSRLRSVCEGQLSATDSWIGAMPDADIAATPRRDIDIDILRKVLTAVRTGQSIEICYQSMSPKRPDPVWRRITPHAFGFDGFRWHARSFCHLQETFKDFLLPRILEAGPLGKPGKRGDADALWHEYYDIEIVAHPGLTESQKLVVGKDYGFVGGKGTVTARYAMLFYVLKRLGLLGKPEKEDPRRQHIVALNPDDVQNALKKASGPQNIDFDQERISTGAAHDA</sequence>
<dbReference type="PIRSF" id="PIRSF015558">
    <property type="entry name" value="Txn_reg_DeoR_prd"/>
    <property type="match status" value="1"/>
</dbReference>
<feature type="domain" description="WYL" evidence="2">
    <location>
        <begin position="119"/>
        <end position="187"/>
    </location>
</feature>
<feature type="domain" description="DNA-binding transcriptional repressor CapW winged helix-turn-helix" evidence="4">
    <location>
        <begin position="5"/>
        <end position="85"/>
    </location>
</feature>
<evidence type="ECO:0000256" key="1">
    <source>
        <dbReference type="SAM" id="MobiDB-lite"/>
    </source>
</evidence>
<dbReference type="EMBL" id="BNCJ01000028">
    <property type="protein sequence ID" value="GHF71436.1"/>
    <property type="molecule type" value="Genomic_DNA"/>
</dbReference>
<feature type="region of interest" description="Disordered" evidence="1">
    <location>
        <begin position="279"/>
        <end position="304"/>
    </location>
</feature>
<evidence type="ECO:0008006" key="7">
    <source>
        <dbReference type="Google" id="ProtNLM"/>
    </source>
</evidence>
<dbReference type="InterPro" id="IPR016634">
    <property type="entry name" value="CapW-like"/>
</dbReference>
<reference evidence="5" key="2">
    <citation type="submission" date="2020-09" db="EMBL/GenBank/DDBJ databases">
        <authorList>
            <person name="Sun Q."/>
            <person name="Kim S."/>
        </authorList>
    </citation>
    <scope>NUCLEOTIDE SEQUENCE</scope>
    <source>
        <strain evidence="5">KCTC 42650</strain>
    </source>
</reference>
<dbReference type="InterPro" id="IPR059020">
    <property type="entry name" value="CapW_CTD"/>
</dbReference>
<evidence type="ECO:0000259" key="4">
    <source>
        <dbReference type="Pfam" id="PF26109"/>
    </source>
</evidence>
<evidence type="ECO:0000259" key="2">
    <source>
        <dbReference type="Pfam" id="PF13280"/>
    </source>
</evidence>
<keyword evidence="6" id="KW-1185">Reference proteome</keyword>